<sequence length="106" mass="12044">KGFLKLIKGAEEMLYKNILIKARVKKLKEQLAEITKRKGRKRKQIQTSGIIEYSIAALYIAAKVSRAFNLRKKVGSRDSANRALPAQRRCRNCGEAGHNTRTCKKD</sequence>
<feature type="non-terminal residue" evidence="4">
    <location>
        <position position="1"/>
    </location>
</feature>
<reference evidence="6" key="2">
    <citation type="submission" date="2020-04" db="EMBL/GenBank/DDBJ databases">
        <authorList>
            <consortium name="NCBI Genome Project"/>
        </authorList>
    </citation>
    <scope>NUCLEOTIDE SEQUENCE</scope>
    <source>
        <strain evidence="6">CBS 304.34</strain>
    </source>
</reference>
<evidence type="ECO:0000259" key="3">
    <source>
        <dbReference type="PROSITE" id="PS50158"/>
    </source>
</evidence>
<evidence type="ECO:0000313" key="4">
    <source>
        <dbReference type="EMBL" id="KAF2809131.1"/>
    </source>
</evidence>
<proteinExistence type="predicted"/>
<protein>
    <recommendedName>
        <fullName evidence="3">CCHC-type domain-containing protein</fullName>
    </recommendedName>
</protein>
<keyword evidence="2" id="KW-0175">Coiled coil</keyword>
<reference evidence="4 6" key="1">
    <citation type="journal article" date="2020" name="Stud. Mycol.">
        <title>101 Dothideomycetes genomes: a test case for predicting lifestyles and emergence of pathogens.</title>
        <authorList>
            <person name="Haridas S."/>
            <person name="Albert R."/>
            <person name="Binder M."/>
            <person name="Bloem J."/>
            <person name="Labutti K."/>
            <person name="Salamov A."/>
            <person name="Andreopoulos B."/>
            <person name="Baker S."/>
            <person name="Barry K."/>
            <person name="Bills G."/>
            <person name="Bluhm B."/>
            <person name="Cannon C."/>
            <person name="Castanera R."/>
            <person name="Culley D."/>
            <person name="Daum C."/>
            <person name="Ezra D."/>
            <person name="Gonzalez J."/>
            <person name="Henrissat B."/>
            <person name="Kuo A."/>
            <person name="Liang C."/>
            <person name="Lipzen A."/>
            <person name="Lutzoni F."/>
            <person name="Magnuson J."/>
            <person name="Mondo S."/>
            <person name="Nolan M."/>
            <person name="Ohm R."/>
            <person name="Pangilinan J."/>
            <person name="Park H.-J."/>
            <person name="Ramirez L."/>
            <person name="Alfaro M."/>
            <person name="Sun H."/>
            <person name="Tritt A."/>
            <person name="Yoshinaga Y."/>
            <person name="Zwiers L.-H."/>
            <person name="Turgeon B."/>
            <person name="Goodwin S."/>
            <person name="Spatafora J."/>
            <person name="Crous P."/>
            <person name="Grigoriev I."/>
        </authorList>
    </citation>
    <scope>NUCLEOTIDE SEQUENCE</scope>
    <source>
        <strain evidence="4 6">CBS 304.34</strain>
    </source>
</reference>
<reference evidence="6" key="3">
    <citation type="submission" date="2025-04" db="UniProtKB">
        <authorList>
            <consortium name="RefSeq"/>
        </authorList>
    </citation>
    <scope>IDENTIFICATION</scope>
    <source>
        <strain evidence="6">CBS 304.34</strain>
    </source>
</reference>
<dbReference type="Proteomes" id="UP000504636">
    <property type="component" value="Unplaced"/>
</dbReference>
<dbReference type="GO" id="GO:0003676">
    <property type="term" value="F:nucleic acid binding"/>
    <property type="evidence" value="ECO:0007669"/>
    <property type="project" value="InterPro"/>
</dbReference>
<keyword evidence="1" id="KW-0862">Zinc</keyword>
<accession>A0A6A6YJZ5</accession>
<dbReference type="Gene3D" id="4.10.60.10">
    <property type="entry name" value="Zinc finger, CCHC-type"/>
    <property type="match status" value="1"/>
</dbReference>
<name>A0A6A6YJZ5_9PEZI</name>
<dbReference type="PROSITE" id="PS50158">
    <property type="entry name" value="ZF_CCHC"/>
    <property type="match status" value="1"/>
</dbReference>
<dbReference type="SUPFAM" id="SSF57756">
    <property type="entry name" value="Retrovirus zinc finger-like domains"/>
    <property type="match status" value="1"/>
</dbReference>
<dbReference type="RefSeq" id="XP_033576095.1">
    <property type="nucleotide sequence ID" value="XM_033715645.1"/>
</dbReference>
<keyword evidence="1" id="KW-0863">Zinc-finger</keyword>
<keyword evidence="1" id="KW-0479">Metal-binding</keyword>
<dbReference type="EMBL" id="MU003702">
    <property type="protein sequence ID" value="KAF2809131.1"/>
    <property type="molecule type" value="Genomic_DNA"/>
</dbReference>
<dbReference type="GeneID" id="54456538"/>
<evidence type="ECO:0000313" key="5">
    <source>
        <dbReference type="Proteomes" id="UP000504636"/>
    </source>
</evidence>
<dbReference type="GO" id="GO:0008270">
    <property type="term" value="F:zinc ion binding"/>
    <property type="evidence" value="ECO:0007669"/>
    <property type="project" value="UniProtKB-KW"/>
</dbReference>
<feature type="domain" description="CCHC-type" evidence="3">
    <location>
        <begin position="88"/>
        <end position="105"/>
    </location>
</feature>
<dbReference type="OrthoDB" id="5420958at2759"/>
<gene>
    <name evidence="4 6" type="ORF">BDZ99DRAFT_389580</name>
</gene>
<organism evidence="4">
    <name type="scientific">Mytilinidion resinicola</name>
    <dbReference type="NCBI Taxonomy" id="574789"/>
    <lineage>
        <taxon>Eukaryota</taxon>
        <taxon>Fungi</taxon>
        <taxon>Dikarya</taxon>
        <taxon>Ascomycota</taxon>
        <taxon>Pezizomycotina</taxon>
        <taxon>Dothideomycetes</taxon>
        <taxon>Pleosporomycetidae</taxon>
        <taxon>Mytilinidiales</taxon>
        <taxon>Mytilinidiaceae</taxon>
        <taxon>Mytilinidion</taxon>
    </lineage>
</organism>
<evidence type="ECO:0000256" key="2">
    <source>
        <dbReference type="SAM" id="Coils"/>
    </source>
</evidence>
<dbReference type="InterPro" id="IPR001878">
    <property type="entry name" value="Znf_CCHC"/>
</dbReference>
<dbReference type="AlphaFoldDB" id="A0A6A6YJZ5"/>
<dbReference type="InterPro" id="IPR036875">
    <property type="entry name" value="Znf_CCHC_sf"/>
</dbReference>
<evidence type="ECO:0000313" key="6">
    <source>
        <dbReference type="RefSeq" id="XP_033576095.1"/>
    </source>
</evidence>
<evidence type="ECO:0000256" key="1">
    <source>
        <dbReference type="PROSITE-ProRule" id="PRU00047"/>
    </source>
</evidence>
<feature type="coiled-coil region" evidence="2">
    <location>
        <begin position="17"/>
        <end position="44"/>
    </location>
</feature>
<keyword evidence="5" id="KW-1185">Reference proteome</keyword>